<feature type="region of interest" description="Disordered" evidence="8">
    <location>
        <begin position="1"/>
        <end position="20"/>
    </location>
</feature>
<keyword evidence="6" id="KW-1133">Transmembrane helix</keyword>
<dbReference type="FunFam" id="3.30.465.10:FF:000031">
    <property type="entry name" value="FAD binding domain protein"/>
    <property type="match status" value="1"/>
</dbReference>
<evidence type="ECO:0000313" key="11">
    <source>
        <dbReference type="Proteomes" id="UP000225277"/>
    </source>
</evidence>
<evidence type="ECO:0000313" key="10">
    <source>
        <dbReference type="EMBL" id="CZT25038.1"/>
    </source>
</evidence>
<dbReference type="InterPro" id="IPR016166">
    <property type="entry name" value="FAD-bd_PCMH"/>
</dbReference>
<evidence type="ECO:0000256" key="7">
    <source>
        <dbReference type="ARBA" id="ARBA00023136"/>
    </source>
</evidence>
<keyword evidence="4" id="KW-0812">Transmembrane</keyword>
<keyword evidence="11" id="KW-1185">Reference proteome</keyword>
<dbReference type="GO" id="GO:0016020">
    <property type="term" value="C:membrane"/>
    <property type="evidence" value="ECO:0007669"/>
    <property type="project" value="UniProtKB-SubCell"/>
</dbReference>
<dbReference type="Gene3D" id="3.30.465.10">
    <property type="match status" value="1"/>
</dbReference>
<keyword evidence="5" id="KW-0274">FAD</keyword>
<dbReference type="OrthoDB" id="415825at2759"/>
<dbReference type="SUPFAM" id="SSF56176">
    <property type="entry name" value="FAD-binding/transporter-associated domain-like"/>
    <property type="match status" value="1"/>
</dbReference>
<dbReference type="EC" id="1.3.1.72" evidence="2"/>
<dbReference type="GO" id="GO:0000246">
    <property type="term" value="F:Delta24(24-1) sterol reductase activity"/>
    <property type="evidence" value="ECO:0007669"/>
    <property type="project" value="TreeGrafter"/>
</dbReference>
<reference evidence="10 11" key="1">
    <citation type="submission" date="2016-03" db="EMBL/GenBank/DDBJ databases">
        <authorList>
            <person name="Ploux O."/>
        </authorList>
    </citation>
    <scope>NUCLEOTIDE SEQUENCE [LARGE SCALE GENOMIC DNA]</scope>
    <source>
        <strain evidence="10 11">URUG2</strain>
    </source>
</reference>
<proteinExistence type="predicted"/>
<keyword evidence="3" id="KW-0285">Flavoprotein</keyword>
<accession>A0A2D3VRL4</accession>
<comment type="subcellular location">
    <subcellularLocation>
        <location evidence="1">Membrane</location>
        <topology evidence="1">Single-pass membrane protein</topology>
    </subcellularLocation>
</comment>
<dbReference type="InterPro" id="IPR016164">
    <property type="entry name" value="FAD-linked_Oxase-like_C"/>
</dbReference>
<dbReference type="STRING" id="112498.A0A2D3VRL4"/>
<evidence type="ECO:0000256" key="8">
    <source>
        <dbReference type="SAM" id="MobiDB-lite"/>
    </source>
</evidence>
<dbReference type="InterPro" id="IPR040165">
    <property type="entry name" value="Diminuto-like"/>
</dbReference>
<evidence type="ECO:0000256" key="6">
    <source>
        <dbReference type="ARBA" id="ARBA00022989"/>
    </source>
</evidence>
<dbReference type="PROSITE" id="PS51387">
    <property type="entry name" value="FAD_PCMH"/>
    <property type="match status" value="1"/>
</dbReference>
<name>A0A2D3VRL4_9PEZI</name>
<evidence type="ECO:0000256" key="2">
    <source>
        <dbReference type="ARBA" id="ARBA00012405"/>
    </source>
</evidence>
<evidence type="ECO:0000256" key="4">
    <source>
        <dbReference type="ARBA" id="ARBA00022692"/>
    </source>
</evidence>
<dbReference type="InterPro" id="IPR006094">
    <property type="entry name" value="Oxid_FAD_bind_N"/>
</dbReference>
<dbReference type="GeneID" id="35605805"/>
<gene>
    <name evidence="10" type="ORF">RCC_10766</name>
</gene>
<organism evidence="10 11">
    <name type="scientific">Ramularia collo-cygni</name>
    <dbReference type="NCBI Taxonomy" id="112498"/>
    <lineage>
        <taxon>Eukaryota</taxon>
        <taxon>Fungi</taxon>
        <taxon>Dikarya</taxon>
        <taxon>Ascomycota</taxon>
        <taxon>Pezizomycotina</taxon>
        <taxon>Dothideomycetes</taxon>
        <taxon>Dothideomycetidae</taxon>
        <taxon>Mycosphaerellales</taxon>
        <taxon>Mycosphaerellaceae</taxon>
        <taxon>Ramularia</taxon>
    </lineage>
</organism>
<protein>
    <recommendedName>
        <fullName evidence="2">Delta(24)-sterol reductase</fullName>
        <ecNumber evidence="2">1.3.1.72</ecNumber>
    </recommendedName>
</protein>
<dbReference type="Proteomes" id="UP000225277">
    <property type="component" value="Unassembled WGS sequence"/>
</dbReference>
<dbReference type="Pfam" id="PF01565">
    <property type="entry name" value="FAD_binding_4"/>
    <property type="match status" value="1"/>
</dbReference>
<dbReference type="PANTHER" id="PTHR10801:SF10">
    <property type="entry name" value="FAD BINDING DOMAIN PROTEIN (AFU_ORTHOLOGUE AFUA_6G14300)"/>
    <property type="match status" value="1"/>
</dbReference>
<evidence type="ECO:0000256" key="1">
    <source>
        <dbReference type="ARBA" id="ARBA00004167"/>
    </source>
</evidence>
<feature type="domain" description="FAD-binding PCMH-type" evidence="9">
    <location>
        <begin position="20"/>
        <end position="205"/>
    </location>
</feature>
<dbReference type="RefSeq" id="XP_023631761.1">
    <property type="nucleotide sequence ID" value="XM_023775993.1"/>
</dbReference>
<dbReference type="GO" id="GO:0008202">
    <property type="term" value="P:steroid metabolic process"/>
    <property type="evidence" value="ECO:0007669"/>
    <property type="project" value="TreeGrafter"/>
</dbReference>
<dbReference type="PANTHER" id="PTHR10801">
    <property type="entry name" value="24-DEHYDROCHOLESTEROL REDUCTASE"/>
    <property type="match status" value="1"/>
</dbReference>
<dbReference type="GO" id="GO:0050614">
    <property type="term" value="F:Delta24-sterol reductase activity"/>
    <property type="evidence" value="ECO:0007669"/>
    <property type="project" value="UniProtKB-EC"/>
</dbReference>
<sequence>MSPHRMPPRTYLRTNSPQQMPIQRRAVHAGGTAPTTIAEHREEVARISESVRSFYERKEKFRIFHGSTNSTRKSAMSKDPKKVVDTSRLNHVVSVNTEKRTALVEPNVPMDRLVEETLKYGMVPPVCMEFPGITVGGGYSGTSGESSSFKHGFFDRTLNSVEMVLANGEVITASEKENTDLFHGAAGAVGTLGVTTMVELNLHKATKFVETTYHPVNGMEDAIAKLHDFTSRPEEFDYVDGIMFSPTSGAIVTGRMTDTSNLHIQRFSAASDPWFYLHVQDRISKSSTPVSEAIPLPEYLFRYDRGGFWVGKGAFDYFPGIPFNNFTRWWLDDFLSTRMLYNALHASGRSEQMIVQDLALPYDTAAEFVERMDKLTGIWPLWLCPLKQSPGKTMHPHEQSGNTEKQMLNIGLWGRSPPPQTSESFITTNRRIESVLQELGGMKWLYAQTYFNEPDFWKDFDKSWYDALRSKYGATTLPTVYEKVRVDIEAERRARASRTFGQRVREMWPFAGIYGLRKSIQSRDYLKAREATWKNWVPRE</sequence>
<evidence type="ECO:0000256" key="3">
    <source>
        <dbReference type="ARBA" id="ARBA00022630"/>
    </source>
</evidence>
<evidence type="ECO:0000256" key="5">
    <source>
        <dbReference type="ARBA" id="ARBA00022827"/>
    </source>
</evidence>
<dbReference type="EMBL" id="FJUY01000024">
    <property type="protein sequence ID" value="CZT25038.1"/>
    <property type="molecule type" value="Genomic_DNA"/>
</dbReference>
<evidence type="ECO:0000259" key="9">
    <source>
        <dbReference type="PROSITE" id="PS51387"/>
    </source>
</evidence>
<dbReference type="InterPro" id="IPR016169">
    <property type="entry name" value="FAD-bd_PCMH_sub2"/>
</dbReference>
<dbReference type="GO" id="GO:0005737">
    <property type="term" value="C:cytoplasm"/>
    <property type="evidence" value="ECO:0007669"/>
    <property type="project" value="TreeGrafter"/>
</dbReference>
<dbReference type="AlphaFoldDB" id="A0A2D3VRL4"/>
<keyword evidence="7" id="KW-0472">Membrane</keyword>
<dbReference type="SUPFAM" id="SSF55103">
    <property type="entry name" value="FAD-linked oxidases, C-terminal domain"/>
    <property type="match status" value="1"/>
</dbReference>
<dbReference type="InterPro" id="IPR036318">
    <property type="entry name" value="FAD-bd_PCMH-like_sf"/>
</dbReference>
<dbReference type="GO" id="GO:0071949">
    <property type="term" value="F:FAD binding"/>
    <property type="evidence" value="ECO:0007669"/>
    <property type="project" value="InterPro"/>
</dbReference>